<gene>
    <name evidence="1" type="ORF">GCM10009425_39930</name>
</gene>
<evidence type="ECO:0000313" key="2">
    <source>
        <dbReference type="Proteomes" id="UP000616499"/>
    </source>
</evidence>
<evidence type="ECO:0000313" key="1">
    <source>
        <dbReference type="EMBL" id="GGM25113.1"/>
    </source>
</evidence>
<dbReference type="RefSeq" id="WP_188867896.1">
    <property type="nucleotide sequence ID" value="NZ_BMNW01000011.1"/>
</dbReference>
<organism evidence="1 2">
    <name type="scientific">Pseudomonas asuensis</name>
    <dbReference type="NCBI Taxonomy" id="1825787"/>
    <lineage>
        <taxon>Bacteria</taxon>
        <taxon>Pseudomonadati</taxon>
        <taxon>Pseudomonadota</taxon>
        <taxon>Gammaproteobacteria</taxon>
        <taxon>Pseudomonadales</taxon>
        <taxon>Pseudomonadaceae</taxon>
        <taxon>Pseudomonas</taxon>
    </lineage>
</organism>
<comment type="caution">
    <text evidence="1">The sequence shown here is derived from an EMBL/GenBank/DDBJ whole genome shotgun (WGS) entry which is preliminary data.</text>
</comment>
<protein>
    <submittedName>
        <fullName evidence="1">Uncharacterized protein</fullName>
    </submittedName>
</protein>
<accession>A0ABQ2H2E7</accession>
<name>A0ABQ2H2E7_9PSED</name>
<proteinExistence type="predicted"/>
<keyword evidence="2" id="KW-1185">Reference proteome</keyword>
<dbReference type="Proteomes" id="UP000616499">
    <property type="component" value="Unassembled WGS sequence"/>
</dbReference>
<sequence length="111" mass="12393">MTYAEFTAILSTATAEQVDMLDTAHWRYMRLIGIVDDGVSVELEADQGAYPQFIKKGRTGLPVFDDADCVTFMAAISGLSKEFCAAWRDKDFYELHGESVEEIEALQNNAM</sequence>
<dbReference type="EMBL" id="BMNW01000011">
    <property type="protein sequence ID" value="GGM25113.1"/>
    <property type="molecule type" value="Genomic_DNA"/>
</dbReference>
<reference evidence="2" key="1">
    <citation type="journal article" date="2019" name="Int. J. Syst. Evol. Microbiol.">
        <title>The Global Catalogue of Microorganisms (GCM) 10K type strain sequencing project: providing services to taxonomists for standard genome sequencing and annotation.</title>
        <authorList>
            <consortium name="The Broad Institute Genomics Platform"/>
            <consortium name="The Broad Institute Genome Sequencing Center for Infectious Disease"/>
            <person name="Wu L."/>
            <person name="Ma J."/>
        </authorList>
    </citation>
    <scope>NUCLEOTIDE SEQUENCE [LARGE SCALE GENOMIC DNA]</scope>
    <source>
        <strain evidence="2">JCM 13501</strain>
    </source>
</reference>